<evidence type="ECO:0000313" key="1">
    <source>
        <dbReference type="EMBL" id="KAI8430402.1"/>
    </source>
</evidence>
<name>A0ACC0K1T5_CHOFU</name>
<comment type="caution">
    <text evidence="1">The sequence shown here is derived from an EMBL/GenBank/DDBJ whole genome shotgun (WGS) entry which is preliminary data.</text>
</comment>
<sequence>MNATKKRSDNWTAEDKMLLQELVRERVGIIENKNTDTNTNRRKVAAWADLLNSFNIMRNGSERTATQLKNQWGTLKSAEKRKVSAEKKDRLKTGGGPPPREDPTDFSAIQAWLPQEFETDTNEFDSDSINQIRIVGKSAATATAISEKVFEVQVLETLPVVHEITQPAVEVSPAPQAPPTREVRAPQRVVSTGQSGLRTKKRKVDLSAFWTVCSRHCSQ</sequence>
<dbReference type="Proteomes" id="UP001064048">
    <property type="component" value="Chromosome Z"/>
</dbReference>
<organism evidence="1 2">
    <name type="scientific">Choristoneura fumiferana</name>
    <name type="common">Spruce budworm moth</name>
    <name type="synonym">Archips fumiferana</name>
    <dbReference type="NCBI Taxonomy" id="7141"/>
    <lineage>
        <taxon>Eukaryota</taxon>
        <taxon>Metazoa</taxon>
        <taxon>Ecdysozoa</taxon>
        <taxon>Arthropoda</taxon>
        <taxon>Hexapoda</taxon>
        <taxon>Insecta</taxon>
        <taxon>Pterygota</taxon>
        <taxon>Neoptera</taxon>
        <taxon>Endopterygota</taxon>
        <taxon>Lepidoptera</taxon>
        <taxon>Glossata</taxon>
        <taxon>Ditrysia</taxon>
        <taxon>Tortricoidea</taxon>
        <taxon>Tortricidae</taxon>
        <taxon>Tortricinae</taxon>
        <taxon>Choristoneura</taxon>
    </lineage>
</organism>
<evidence type="ECO:0000313" key="2">
    <source>
        <dbReference type="Proteomes" id="UP001064048"/>
    </source>
</evidence>
<keyword evidence="2" id="KW-1185">Reference proteome</keyword>
<accession>A0ACC0K1T5</accession>
<proteinExistence type="predicted"/>
<protein>
    <submittedName>
        <fullName evidence="1">Uncharacterized protein</fullName>
    </submittedName>
</protein>
<dbReference type="EMBL" id="CM046131">
    <property type="protein sequence ID" value="KAI8430402.1"/>
    <property type="molecule type" value="Genomic_DNA"/>
</dbReference>
<gene>
    <name evidence="1" type="ORF">MSG28_000685</name>
</gene>
<reference evidence="1 2" key="1">
    <citation type="journal article" date="2022" name="Genome Biol. Evol.">
        <title>The Spruce Budworm Genome: Reconstructing the Evolutionary History of Antifreeze Proteins.</title>
        <authorList>
            <person name="Beliveau C."/>
            <person name="Gagne P."/>
            <person name="Picq S."/>
            <person name="Vernygora O."/>
            <person name="Keeling C.I."/>
            <person name="Pinkney K."/>
            <person name="Doucet D."/>
            <person name="Wen F."/>
            <person name="Johnston J.S."/>
            <person name="Maaroufi H."/>
            <person name="Boyle B."/>
            <person name="Laroche J."/>
            <person name="Dewar K."/>
            <person name="Juretic N."/>
            <person name="Blackburn G."/>
            <person name="Nisole A."/>
            <person name="Brunet B."/>
            <person name="Brandao M."/>
            <person name="Lumley L."/>
            <person name="Duan J."/>
            <person name="Quan G."/>
            <person name="Lucarotti C.J."/>
            <person name="Roe A.D."/>
            <person name="Sperling F.A.H."/>
            <person name="Levesque R.C."/>
            <person name="Cusson M."/>
        </authorList>
    </citation>
    <scope>NUCLEOTIDE SEQUENCE [LARGE SCALE GENOMIC DNA]</scope>
    <source>
        <strain evidence="1">Glfc:IPQL:Cfum</strain>
    </source>
</reference>